<reference evidence="2" key="1">
    <citation type="submission" date="2013-09" db="EMBL/GenBank/DDBJ databases">
        <title>Corchorus olitorius genome sequencing.</title>
        <authorList>
            <person name="Alam M."/>
            <person name="Haque M.S."/>
            <person name="Islam M.S."/>
            <person name="Emdad E.M."/>
            <person name="Islam M.M."/>
            <person name="Ahmed B."/>
            <person name="Halim A."/>
            <person name="Hossen Q.M.M."/>
            <person name="Hossain M.Z."/>
            <person name="Ahmed R."/>
            <person name="Khan M.M."/>
            <person name="Islam R."/>
            <person name="Rashid M.M."/>
            <person name="Khan S.A."/>
            <person name="Rahman M.S."/>
            <person name="Alam M."/>
            <person name="Yahiya A.S."/>
            <person name="Khan M.S."/>
            <person name="Azam M.S."/>
            <person name="Haque T."/>
            <person name="Lashkar M.Z.H."/>
            <person name="Akhand A.I."/>
            <person name="Morshed G."/>
            <person name="Roy S."/>
            <person name="Uddin K.S."/>
            <person name="Rabeya T."/>
            <person name="Hossain A.S."/>
            <person name="Chowdhury A."/>
            <person name="Snigdha A.R."/>
            <person name="Mortoza M.S."/>
            <person name="Matin S.A."/>
            <person name="Hoque S.M.E."/>
            <person name="Islam M.K."/>
            <person name="Roy D.K."/>
            <person name="Haider R."/>
            <person name="Moosa M.M."/>
            <person name="Elias S.M."/>
            <person name="Hasan A.M."/>
            <person name="Jahan S."/>
            <person name="Shafiuddin M."/>
            <person name="Mahmood N."/>
            <person name="Shommy N.S."/>
        </authorList>
    </citation>
    <scope>NUCLEOTIDE SEQUENCE [LARGE SCALE GENOMIC DNA]</scope>
    <source>
        <strain evidence="2">cv. O-4</strain>
    </source>
</reference>
<dbReference type="STRING" id="93759.A0A1R3GMK9"/>
<name>A0A1R3GMK9_9ROSI</name>
<accession>A0A1R3GMK9</accession>
<proteinExistence type="predicted"/>
<sequence>MGSCLSCRSCKSSSSTCTPFDAIRLVHLDGYVEDLNHPISVSEVMGEPPKQFLCTAAQLVSTCAGSKPLNPETQLQRGHIYFVLPLSTLQDYVSPLDMASLVKRLTATAKSVSPKIIASSSRIKEMPCRARRRSWKPILETIREISFTRRSESDLREIHCITVK</sequence>
<keyword evidence="2" id="KW-1185">Reference proteome</keyword>
<evidence type="ECO:0000313" key="2">
    <source>
        <dbReference type="Proteomes" id="UP000187203"/>
    </source>
</evidence>
<comment type="caution">
    <text evidence="1">The sequence shown here is derived from an EMBL/GenBank/DDBJ whole genome shotgun (WGS) entry which is preliminary data.</text>
</comment>
<evidence type="ECO:0000313" key="1">
    <source>
        <dbReference type="EMBL" id="OMO59348.1"/>
    </source>
</evidence>
<protein>
    <submittedName>
        <fullName evidence="1">Uncharacterized protein</fullName>
    </submittedName>
</protein>
<dbReference type="Proteomes" id="UP000187203">
    <property type="component" value="Unassembled WGS sequence"/>
</dbReference>
<dbReference type="Pfam" id="PF14009">
    <property type="entry name" value="PADRE"/>
    <property type="match status" value="1"/>
</dbReference>
<dbReference type="PANTHER" id="PTHR33052">
    <property type="entry name" value="DUF4228 DOMAIN PROTEIN-RELATED"/>
    <property type="match status" value="1"/>
</dbReference>
<dbReference type="AlphaFoldDB" id="A0A1R3GMK9"/>
<dbReference type="OrthoDB" id="736928at2759"/>
<dbReference type="InterPro" id="IPR025322">
    <property type="entry name" value="PADRE_dom"/>
</dbReference>
<dbReference type="EMBL" id="AWUE01022189">
    <property type="protein sequence ID" value="OMO59348.1"/>
    <property type="molecule type" value="Genomic_DNA"/>
</dbReference>
<gene>
    <name evidence="1" type="ORF">COLO4_34244</name>
</gene>
<organism evidence="1 2">
    <name type="scientific">Corchorus olitorius</name>
    <dbReference type="NCBI Taxonomy" id="93759"/>
    <lineage>
        <taxon>Eukaryota</taxon>
        <taxon>Viridiplantae</taxon>
        <taxon>Streptophyta</taxon>
        <taxon>Embryophyta</taxon>
        <taxon>Tracheophyta</taxon>
        <taxon>Spermatophyta</taxon>
        <taxon>Magnoliopsida</taxon>
        <taxon>eudicotyledons</taxon>
        <taxon>Gunneridae</taxon>
        <taxon>Pentapetalae</taxon>
        <taxon>rosids</taxon>
        <taxon>malvids</taxon>
        <taxon>Malvales</taxon>
        <taxon>Malvaceae</taxon>
        <taxon>Grewioideae</taxon>
        <taxon>Apeibeae</taxon>
        <taxon>Corchorus</taxon>
    </lineage>
</organism>